<comment type="caution">
    <text evidence="10">The sequence shown here is derived from an EMBL/GenBank/DDBJ whole genome shotgun (WGS) entry which is preliminary data.</text>
</comment>
<evidence type="ECO:0000256" key="5">
    <source>
        <dbReference type="PROSITE-ProRule" id="PRU01240"/>
    </source>
</evidence>
<organism evidence="10 11">
    <name type="scientific">Roseateles agri</name>
    <dbReference type="NCBI Taxonomy" id="3098619"/>
    <lineage>
        <taxon>Bacteria</taxon>
        <taxon>Pseudomonadati</taxon>
        <taxon>Pseudomonadota</taxon>
        <taxon>Betaproteobacteria</taxon>
        <taxon>Burkholderiales</taxon>
        <taxon>Sphaerotilaceae</taxon>
        <taxon>Roseateles</taxon>
    </lineage>
</organism>
<feature type="signal peptide" evidence="6">
    <location>
        <begin position="1"/>
        <end position="21"/>
    </location>
</feature>
<keyword evidence="2 5" id="KW-0645">Protease</keyword>
<evidence type="ECO:0000256" key="6">
    <source>
        <dbReference type="SAM" id="SignalP"/>
    </source>
</evidence>
<evidence type="ECO:0000259" key="7">
    <source>
        <dbReference type="Pfam" id="PF00082"/>
    </source>
</evidence>
<dbReference type="InterPro" id="IPR041469">
    <property type="entry name" value="Subtilisin-like_FN3"/>
</dbReference>
<evidence type="ECO:0000313" key="11">
    <source>
        <dbReference type="Proteomes" id="UP001285263"/>
    </source>
</evidence>
<evidence type="ECO:0000259" key="8">
    <source>
        <dbReference type="Pfam" id="PF05922"/>
    </source>
</evidence>
<feature type="active site" description="Charge relay system" evidence="5">
    <location>
        <position position="181"/>
    </location>
</feature>
<reference evidence="10 11" key="1">
    <citation type="submission" date="2023-11" db="EMBL/GenBank/DDBJ databases">
        <title>Paucibacter sp. nov., isolated from fresh soil in Korea.</title>
        <authorList>
            <person name="Le N.T.T."/>
        </authorList>
    </citation>
    <scope>NUCLEOTIDE SEQUENCE [LARGE SCALE GENOMIC DNA]</scope>
    <source>
        <strain evidence="10 11">R3-3</strain>
    </source>
</reference>
<evidence type="ECO:0000256" key="3">
    <source>
        <dbReference type="ARBA" id="ARBA00022801"/>
    </source>
</evidence>
<dbReference type="Gene3D" id="3.40.50.200">
    <property type="entry name" value="Peptidase S8/S53 domain"/>
    <property type="match status" value="1"/>
</dbReference>
<dbReference type="InterPro" id="IPR000209">
    <property type="entry name" value="Peptidase_S8/S53_dom"/>
</dbReference>
<dbReference type="Pfam" id="PF00082">
    <property type="entry name" value="Peptidase_S8"/>
    <property type="match status" value="1"/>
</dbReference>
<keyword evidence="3 5" id="KW-0378">Hydrolase</keyword>
<dbReference type="Pfam" id="PF17766">
    <property type="entry name" value="fn3_6"/>
    <property type="match status" value="1"/>
</dbReference>
<feature type="domain" description="Inhibitor I9" evidence="8">
    <location>
        <begin position="40"/>
        <end position="142"/>
    </location>
</feature>
<keyword evidence="4 5" id="KW-0720">Serine protease</keyword>
<comment type="similarity">
    <text evidence="1 5">Belongs to the peptidase S8 family.</text>
</comment>
<dbReference type="PROSITE" id="PS51892">
    <property type="entry name" value="SUBTILASE"/>
    <property type="match status" value="1"/>
</dbReference>
<dbReference type="Gene3D" id="3.50.30.30">
    <property type="match status" value="1"/>
</dbReference>
<dbReference type="InterPro" id="IPR045051">
    <property type="entry name" value="SBT"/>
</dbReference>
<evidence type="ECO:0000256" key="4">
    <source>
        <dbReference type="ARBA" id="ARBA00022825"/>
    </source>
</evidence>
<dbReference type="SUPFAM" id="SSF52743">
    <property type="entry name" value="Subtilisin-like"/>
    <property type="match status" value="1"/>
</dbReference>
<keyword evidence="11" id="KW-1185">Reference proteome</keyword>
<dbReference type="InterPro" id="IPR010259">
    <property type="entry name" value="S8pro/Inhibitor_I9"/>
</dbReference>
<sequence length="1014" mass="103025">MKMTRIGFAVAMLAAAASSHAQLSKAPVVAAPVASGSSSVYIVQLAEPPLATYTGGQRGLAATKAVKGARLNSQSAAAKSYVAYLDQRRATVLGRLGGQVRTLHTYSTAFNGFAAVLTPAQAAQLMASADVVSVTPSELRHLDTTRTPDMLGESAPGGVWSMLDGMSRQIKGENIIVAHLDTGFWPEDPNFGDKQNAAGKPVAYYATGTDVYGPPPAKWSGICQTGEGFTASMCNNKVIGARFYAADFLASGAVPAALEYMSPRDGDGHGSHTASTSSGNSNVEVVNSSGVTTAIMSGVAPRARLAIYKVCWTATVTTQTGCYTADTLRAIDDAVADGADVINFSVSGTQNNYVDPVETAYLNATAAGVFVVAAAGNDGPAANTVAHIGPWLTTAASGTVDRAAGGGDLTLGNGAAYSGFSGNFFGVTGGSLVLSSNIPAAGQTVANANTCLANTLDPTGAAGKIVVCDRQTTNSAANRLAASAEVKRVGGIGMVLLNPDTATPVADAHTIPSVQLPSTARSAVRDYAATAGGTGTIGLSYNRSGVIAPVISSFSSRGPGLGNLNVMKPDITAPGSSIVAGVRASLTTAQRNQVVAGTLTPPSAVGTLSGTSMATPHIAGAAAILRQLYPTWSPAAIKSALMTSTTTVKLSSGAADPVRWNYGSGHLNPNGAAIPSLVYDTDISDYGRFICGQNLAPPANLGKCDVLGSIKPWNLNLPSLQADAVVISRTLTRKVTNTSPATRTYVASTSLPGWDVSVTPASLTLAPGASASFDTKLTRTTADLGAWTFGSLAWSDGVVSVTSPLSAKAVAFSAPAQVQDVRTNGRGSVVFTAQSSYTGTMSLSTIGLVPAIVTTSTITAPATQCFAFTVPAGMSFARFQLFQADTQGATTDLDMDVFRSANCTGTNVGTSAGGSSDEVVTLESPTAANYSVRVTGYATPATGATYKLSTWIVGPSADVPTLKAAGPTSVFPGGSSSIAASWNVPTGSRYMGLVNFFDGSAAQIGSTKVLVDNR</sequence>
<dbReference type="Pfam" id="PF05922">
    <property type="entry name" value="Inhibitor_I9"/>
    <property type="match status" value="1"/>
</dbReference>
<feature type="domain" description="Subtilisin-like protease fibronectin type-III" evidence="9">
    <location>
        <begin position="714"/>
        <end position="806"/>
    </location>
</feature>
<dbReference type="PROSITE" id="PS00138">
    <property type="entry name" value="SUBTILASE_SER"/>
    <property type="match status" value="1"/>
</dbReference>
<keyword evidence="6" id="KW-0732">Signal</keyword>
<feature type="domain" description="Peptidase S8/S53" evidence="7">
    <location>
        <begin position="172"/>
        <end position="648"/>
    </location>
</feature>
<accession>A0ABU5DJ01</accession>
<dbReference type="Proteomes" id="UP001285263">
    <property type="component" value="Unassembled WGS sequence"/>
</dbReference>
<dbReference type="InterPro" id="IPR036852">
    <property type="entry name" value="Peptidase_S8/S53_dom_sf"/>
</dbReference>
<evidence type="ECO:0000313" key="10">
    <source>
        <dbReference type="EMBL" id="MDY0746260.1"/>
    </source>
</evidence>
<evidence type="ECO:0000256" key="2">
    <source>
        <dbReference type="ARBA" id="ARBA00022670"/>
    </source>
</evidence>
<gene>
    <name evidence="10" type="ORF">SNE35_17235</name>
</gene>
<proteinExistence type="inferred from homology"/>
<evidence type="ECO:0000259" key="9">
    <source>
        <dbReference type="Pfam" id="PF17766"/>
    </source>
</evidence>
<dbReference type="Gene3D" id="2.60.40.2310">
    <property type="match status" value="1"/>
</dbReference>
<dbReference type="EMBL" id="JAXCLA010000005">
    <property type="protein sequence ID" value="MDY0746260.1"/>
    <property type="molecule type" value="Genomic_DNA"/>
</dbReference>
<feature type="chain" id="PRO_5045372348" evidence="6">
    <location>
        <begin position="22"/>
        <end position="1014"/>
    </location>
</feature>
<dbReference type="InterPro" id="IPR023828">
    <property type="entry name" value="Peptidase_S8_Ser-AS"/>
</dbReference>
<dbReference type="InterPro" id="IPR037045">
    <property type="entry name" value="S8pro/Inhibitor_I9_sf"/>
</dbReference>
<feature type="active site" description="Charge relay system" evidence="5">
    <location>
        <position position="612"/>
    </location>
</feature>
<feature type="active site" description="Charge relay system" evidence="5">
    <location>
        <position position="269"/>
    </location>
</feature>
<dbReference type="Gene3D" id="3.30.70.80">
    <property type="entry name" value="Peptidase S8 propeptide/proteinase inhibitor I9"/>
    <property type="match status" value="1"/>
</dbReference>
<dbReference type="PANTHER" id="PTHR10795">
    <property type="entry name" value="PROPROTEIN CONVERTASE SUBTILISIN/KEXIN"/>
    <property type="match status" value="1"/>
</dbReference>
<dbReference type="RefSeq" id="WP_320424161.1">
    <property type="nucleotide sequence ID" value="NZ_JAXCLA010000005.1"/>
</dbReference>
<dbReference type="InterPro" id="IPR015500">
    <property type="entry name" value="Peptidase_S8_subtilisin-rel"/>
</dbReference>
<dbReference type="Gene3D" id="2.60.120.380">
    <property type="match status" value="1"/>
</dbReference>
<evidence type="ECO:0000256" key="1">
    <source>
        <dbReference type="ARBA" id="ARBA00011073"/>
    </source>
</evidence>
<protein>
    <submittedName>
        <fullName evidence="10">S8 family serine peptidase</fullName>
    </submittedName>
</protein>
<dbReference type="PRINTS" id="PR00723">
    <property type="entry name" value="SUBTILISIN"/>
</dbReference>
<dbReference type="CDD" id="cd02120">
    <property type="entry name" value="PA_subtilisin_like"/>
    <property type="match status" value="1"/>
</dbReference>
<name>A0ABU5DJ01_9BURK</name>